<comment type="caution">
    <text evidence="5">The sequence shown here is derived from an EMBL/GenBank/DDBJ whole genome shotgun (WGS) entry which is preliminary data.</text>
</comment>
<dbReference type="PANTHER" id="PTHR46006:SF2">
    <property type="entry name" value="RHO GUANINE NUCLEOTIDE EXCHANGE FACTOR 3"/>
    <property type="match status" value="1"/>
</dbReference>
<dbReference type="GO" id="GO:0005085">
    <property type="term" value="F:guanyl-nucleotide exchange factor activity"/>
    <property type="evidence" value="ECO:0007669"/>
    <property type="project" value="InterPro"/>
</dbReference>
<dbReference type="GO" id="GO:0005737">
    <property type="term" value="C:cytoplasm"/>
    <property type="evidence" value="ECO:0007669"/>
    <property type="project" value="UniProtKB-SubCell"/>
</dbReference>
<accession>A0A8T2NB60</accession>
<dbReference type="AlphaFoldDB" id="A0A8T2NB60"/>
<dbReference type="Proteomes" id="UP000824540">
    <property type="component" value="Unassembled WGS sequence"/>
</dbReference>
<feature type="region of interest" description="Disordered" evidence="3">
    <location>
        <begin position="1"/>
        <end position="45"/>
    </location>
</feature>
<evidence type="ECO:0000259" key="4">
    <source>
        <dbReference type="PROSITE" id="PS50010"/>
    </source>
</evidence>
<dbReference type="OrthoDB" id="1716625at2759"/>
<proteinExistence type="predicted"/>
<feature type="compositionally biased region" description="Basic and acidic residues" evidence="3">
    <location>
        <begin position="1"/>
        <end position="30"/>
    </location>
</feature>
<keyword evidence="2" id="KW-0963">Cytoplasm</keyword>
<evidence type="ECO:0000256" key="2">
    <source>
        <dbReference type="ARBA" id="ARBA00022490"/>
    </source>
</evidence>
<dbReference type="InterPro" id="IPR051480">
    <property type="entry name" value="Endocytic_GEF_Adapter"/>
</dbReference>
<dbReference type="GO" id="GO:0035025">
    <property type="term" value="P:positive regulation of Rho protein signal transduction"/>
    <property type="evidence" value="ECO:0007669"/>
    <property type="project" value="TreeGrafter"/>
</dbReference>
<organism evidence="5 6">
    <name type="scientific">Albula glossodonta</name>
    <name type="common">roundjaw bonefish</name>
    <dbReference type="NCBI Taxonomy" id="121402"/>
    <lineage>
        <taxon>Eukaryota</taxon>
        <taxon>Metazoa</taxon>
        <taxon>Chordata</taxon>
        <taxon>Craniata</taxon>
        <taxon>Vertebrata</taxon>
        <taxon>Euteleostomi</taxon>
        <taxon>Actinopterygii</taxon>
        <taxon>Neopterygii</taxon>
        <taxon>Teleostei</taxon>
        <taxon>Albuliformes</taxon>
        <taxon>Albulidae</taxon>
        <taxon>Albula</taxon>
    </lineage>
</organism>
<evidence type="ECO:0000256" key="3">
    <source>
        <dbReference type="SAM" id="MobiDB-lite"/>
    </source>
</evidence>
<evidence type="ECO:0000313" key="6">
    <source>
        <dbReference type="Proteomes" id="UP000824540"/>
    </source>
</evidence>
<dbReference type="PANTHER" id="PTHR46006">
    <property type="entry name" value="RHO GUANINE NUCLEOTIDE EXCHANGE FACTOR AT 64C, ISOFORM A"/>
    <property type="match status" value="1"/>
</dbReference>
<comment type="subcellular location">
    <subcellularLocation>
        <location evidence="1">Cytoplasm</location>
    </subcellularLocation>
</comment>
<protein>
    <recommendedName>
        <fullName evidence="4">DH domain-containing protein</fullName>
    </recommendedName>
</protein>
<dbReference type="InterPro" id="IPR035899">
    <property type="entry name" value="DBL_dom_sf"/>
</dbReference>
<gene>
    <name evidence="5" type="ORF">JZ751_029844</name>
</gene>
<sequence length="172" mass="20022">MDRRGREKGSERRIERERGGEKLRETDRANRLLQVSPQPGPERLCLSSLRQRNRSISFRSESRPEVAPPRPWSRNAPPAITKRRDSKLWSETFDVRLGQMLSSKEIKRQEAIFELSQGEQDLIEDLKLAKKAYHDPMLKLSIMTELELNQIFGTLDSLIPLHEGEEAMCIWL</sequence>
<feature type="region of interest" description="Disordered" evidence="3">
    <location>
        <begin position="57"/>
        <end position="79"/>
    </location>
</feature>
<dbReference type="SUPFAM" id="SSF48065">
    <property type="entry name" value="DBL homology domain (DH-domain)"/>
    <property type="match status" value="1"/>
</dbReference>
<evidence type="ECO:0000256" key="1">
    <source>
        <dbReference type="ARBA" id="ARBA00004496"/>
    </source>
</evidence>
<dbReference type="InterPro" id="IPR000219">
    <property type="entry name" value="DH_dom"/>
</dbReference>
<keyword evidence="6" id="KW-1185">Reference proteome</keyword>
<dbReference type="PROSITE" id="PS50010">
    <property type="entry name" value="DH_2"/>
    <property type="match status" value="1"/>
</dbReference>
<dbReference type="Gene3D" id="1.20.900.10">
    <property type="entry name" value="Dbl homology (DH) domain"/>
    <property type="match status" value="1"/>
</dbReference>
<evidence type="ECO:0000313" key="5">
    <source>
        <dbReference type="EMBL" id="KAG9337076.1"/>
    </source>
</evidence>
<reference evidence="5" key="1">
    <citation type="thesis" date="2021" institute="BYU ScholarsArchive" country="Provo, UT, USA">
        <title>Applications of and Algorithms for Genome Assembly and Genomic Analyses with an Emphasis on Marine Teleosts.</title>
        <authorList>
            <person name="Pickett B.D."/>
        </authorList>
    </citation>
    <scope>NUCLEOTIDE SEQUENCE</scope>
    <source>
        <strain evidence="5">HI-2016</strain>
    </source>
</reference>
<feature type="domain" description="DH" evidence="4">
    <location>
        <begin position="107"/>
        <end position="172"/>
    </location>
</feature>
<name>A0A8T2NB60_9TELE</name>
<dbReference type="EMBL" id="JAFBMS010000096">
    <property type="protein sequence ID" value="KAG9337076.1"/>
    <property type="molecule type" value="Genomic_DNA"/>
</dbReference>